<accession>A0ABN1WC02</accession>
<dbReference type="Gene3D" id="1.10.10.10">
    <property type="entry name" value="Winged helix-like DNA-binding domain superfamily/Winged helix DNA-binding domain"/>
    <property type="match status" value="1"/>
</dbReference>
<dbReference type="InterPro" id="IPR036388">
    <property type="entry name" value="WH-like_DNA-bd_sf"/>
</dbReference>
<dbReference type="EMBL" id="BAAALF010000065">
    <property type="protein sequence ID" value="GAA1243859.1"/>
    <property type="molecule type" value="Genomic_DNA"/>
</dbReference>
<dbReference type="PANTHER" id="PTHR33164">
    <property type="entry name" value="TRANSCRIPTIONAL REGULATOR, MARR FAMILY"/>
    <property type="match status" value="1"/>
</dbReference>
<dbReference type="PANTHER" id="PTHR33164:SF99">
    <property type="entry name" value="MARR FAMILY REGULATORY PROTEIN"/>
    <property type="match status" value="1"/>
</dbReference>
<dbReference type="Proteomes" id="UP001500037">
    <property type="component" value="Unassembled WGS sequence"/>
</dbReference>
<dbReference type="RefSeq" id="WP_344442955.1">
    <property type="nucleotide sequence ID" value="NZ_BAAALF010000065.1"/>
</dbReference>
<feature type="region of interest" description="Disordered" evidence="1">
    <location>
        <begin position="1"/>
        <end position="26"/>
    </location>
</feature>
<dbReference type="InterPro" id="IPR036390">
    <property type="entry name" value="WH_DNA-bd_sf"/>
</dbReference>
<protein>
    <recommendedName>
        <fullName evidence="2">HTH marR-type domain-containing protein</fullName>
    </recommendedName>
</protein>
<dbReference type="Pfam" id="PF01047">
    <property type="entry name" value="MarR"/>
    <property type="match status" value="1"/>
</dbReference>
<feature type="domain" description="HTH marR-type" evidence="2">
    <location>
        <begin position="30"/>
        <end position="160"/>
    </location>
</feature>
<organism evidence="3 4">
    <name type="scientific">Kitasatospora nipponensis</name>
    <dbReference type="NCBI Taxonomy" id="258049"/>
    <lineage>
        <taxon>Bacteria</taxon>
        <taxon>Bacillati</taxon>
        <taxon>Actinomycetota</taxon>
        <taxon>Actinomycetes</taxon>
        <taxon>Kitasatosporales</taxon>
        <taxon>Streptomycetaceae</taxon>
        <taxon>Kitasatospora</taxon>
    </lineage>
</organism>
<sequence length="161" mass="17693">MNENPLTEPVAESVAEPAAEPAAPDTTEAAARVWAVMRNLVLEHGDRRKEVSDALDMSFFRAKALRRLRGGPLTMRELATGLVSDKAYTTLIVDDLERRELVARTVHPDDRRYKLVTLTPAGLLAATRAEQILARPPAAMLDLAPEELATLERLLTGLLES</sequence>
<name>A0ABN1WC02_9ACTN</name>
<dbReference type="SUPFAM" id="SSF46785">
    <property type="entry name" value="Winged helix' DNA-binding domain"/>
    <property type="match status" value="1"/>
</dbReference>
<evidence type="ECO:0000256" key="1">
    <source>
        <dbReference type="SAM" id="MobiDB-lite"/>
    </source>
</evidence>
<keyword evidence="4" id="KW-1185">Reference proteome</keyword>
<evidence type="ECO:0000313" key="4">
    <source>
        <dbReference type="Proteomes" id="UP001500037"/>
    </source>
</evidence>
<dbReference type="PRINTS" id="PR00598">
    <property type="entry name" value="HTHMARR"/>
</dbReference>
<dbReference type="PROSITE" id="PS50995">
    <property type="entry name" value="HTH_MARR_2"/>
    <property type="match status" value="1"/>
</dbReference>
<dbReference type="InterPro" id="IPR039422">
    <property type="entry name" value="MarR/SlyA-like"/>
</dbReference>
<dbReference type="SMART" id="SM00347">
    <property type="entry name" value="HTH_MARR"/>
    <property type="match status" value="1"/>
</dbReference>
<comment type="caution">
    <text evidence="3">The sequence shown here is derived from an EMBL/GenBank/DDBJ whole genome shotgun (WGS) entry which is preliminary data.</text>
</comment>
<evidence type="ECO:0000313" key="3">
    <source>
        <dbReference type="EMBL" id="GAA1243859.1"/>
    </source>
</evidence>
<gene>
    <name evidence="3" type="ORF">GCM10009665_38370</name>
</gene>
<feature type="compositionally biased region" description="Low complexity" evidence="1">
    <location>
        <begin position="7"/>
        <end position="26"/>
    </location>
</feature>
<dbReference type="InterPro" id="IPR000835">
    <property type="entry name" value="HTH_MarR-typ"/>
</dbReference>
<evidence type="ECO:0000259" key="2">
    <source>
        <dbReference type="PROSITE" id="PS50995"/>
    </source>
</evidence>
<reference evidence="3 4" key="1">
    <citation type="journal article" date="2019" name="Int. J. Syst. Evol. Microbiol.">
        <title>The Global Catalogue of Microorganisms (GCM) 10K type strain sequencing project: providing services to taxonomists for standard genome sequencing and annotation.</title>
        <authorList>
            <consortium name="The Broad Institute Genomics Platform"/>
            <consortium name="The Broad Institute Genome Sequencing Center for Infectious Disease"/>
            <person name="Wu L."/>
            <person name="Ma J."/>
        </authorList>
    </citation>
    <scope>NUCLEOTIDE SEQUENCE [LARGE SCALE GENOMIC DNA]</scope>
    <source>
        <strain evidence="3 4">JCM 13004</strain>
    </source>
</reference>
<proteinExistence type="predicted"/>